<dbReference type="SUPFAM" id="SSF51445">
    <property type="entry name" value="(Trans)glycosidases"/>
    <property type="match status" value="1"/>
</dbReference>
<dbReference type="RefSeq" id="WP_139577059.1">
    <property type="nucleotide sequence ID" value="NZ_VDMA02000013.1"/>
</dbReference>
<dbReference type="InterPro" id="IPR051923">
    <property type="entry name" value="Glycosyl_Hydrolase_39"/>
</dbReference>
<sequence length="526" mass="57271">MTQAAIDAYEPPGIRLGIVRGVSYGLFGPPGTFVPQTRSLGAGIVRAYVYWSQVEPEPGRYRWDVVDALLGQLDGDEEVWITLCSSSPWATRTPTDFLPPSPAHDLNAYAEFVRRVVRRCAGRVHYWQCDNEPSNTDLLWAGTADEYVAQLRVMYAAVKEADPAAAVVLGGCGYDVLGSEAGSEPWRFFAQVLSGGRDAFDLFDVHLYGDTAAVPAHIEAVRELMRAHGCLRPVVVGEYGAPVPFEFPDAQAVMYEVFAEAFTGDAQAQSTDQPAAQSTVQPAVQSTVQPAVQSTVQPAVQSTIELAARARQDTPERRAMAALYARMPQLPPRLRMFMEGCPPELEARRHRINCRQLVACTLQALAAGVRRTLYWNLAPEVPGPADPLQIMHLMFGKLAMLGYRDGELAVRHPAADTFALLTAQLAGARRVTRVQPADPPGLYAFEVERAGRGPLLVLWDRRDTADDTADGEDQPPVPVSWPWPASSATAVDAFGEPLAVEVRDRRLRVAVSGTPVFVSPVVSPGT</sequence>
<organism evidence="1 2">
    <name type="scientific">Microbispora catharanthi</name>
    <dbReference type="NCBI Taxonomy" id="1712871"/>
    <lineage>
        <taxon>Bacteria</taxon>
        <taxon>Bacillati</taxon>
        <taxon>Actinomycetota</taxon>
        <taxon>Actinomycetes</taxon>
        <taxon>Streptosporangiales</taxon>
        <taxon>Streptosporangiaceae</taxon>
        <taxon>Microbispora</taxon>
    </lineage>
</organism>
<dbReference type="Gene3D" id="3.20.20.80">
    <property type="entry name" value="Glycosidases"/>
    <property type="match status" value="1"/>
</dbReference>
<dbReference type="PANTHER" id="PTHR12631:SF10">
    <property type="entry name" value="BETA-XYLOSIDASE-LIKE PROTEIN-RELATED"/>
    <property type="match status" value="1"/>
</dbReference>
<dbReference type="EMBL" id="VDMA02000013">
    <property type="protein sequence ID" value="KAB8182518.1"/>
    <property type="molecule type" value="Genomic_DNA"/>
</dbReference>
<dbReference type="PANTHER" id="PTHR12631">
    <property type="entry name" value="ALPHA-L-IDURONIDASE"/>
    <property type="match status" value="1"/>
</dbReference>
<evidence type="ECO:0008006" key="3">
    <source>
        <dbReference type="Google" id="ProtNLM"/>
    </source>
</evidence>
<dbReference type="Proteomes" id="UP000313066">
    <property type="component" value="Unassembled WGS sequence"/>
</dbReference>
<protein>
    <recommendedName>
        <fullName evidence="3">Glycoside hydrolase family 5 domain-containing protein</fullName>
    </recommendedName>
</protein>
<gene>
    <name evidence="1" type="ORF">FH610_024170</name>
</gene>
<dbReference type="GO" id="GO:0004553">
    <property type="term" value="F:hydrolase activity, hydrolyzing O-glycosyl compounds"/>
    <property type="evidence" value="ECO:0007669"/>
    <property type="project" value="TreeGrafter"/>
</dbReference>
<evidence type="ECO:0000313" key="1">
    <source>
        <dbReference type="EMBL" id="KAB8182518.1"/>
    </source>
</evidence>
<reference evidence="1 2" key="1">
    <citation type="submission" date="2019-10" db="EMBL/GenBank/DDBJ databases">
        <title>Nonomuraea sp. nov., isolated from Phyllanthus amarus.</title>
        <authorList>
            <person name="Klykleung N."/>
            <person name="Tanasupawat S."/>
        </authorList>
    </citation>
    <scope>NUCLEOTIDE SEQUENCE [LARGE SCALE GENOMIC DNA]</scope>
    <source>
        <strain evidence="1 2">CR1-09</strain>
    </source>
</reference>
<name>A0A5N6BQ27_9ACTN</name>
<evidence type="ECO:0000313" key="2">
    <source>
        <dbReference type="Proteomes" id="UP000313066"/>
    </source>
</evidence>
<accession>A0A5N6BQ27</accession>
<dbReference type="InterPro" id="IPR017853">
    <property type="entry name" value="GH"/>
</dbReference>
<dbReference type="AlphaFoldDB" id="A0A5N6BQ27"/>
<comment type="caution">
    <text evidence="1">The sequence shown here is derived from an EMBL/GenBank/DDBJ whole genome shotgun (WGS) entry which is preliminary data.</text>
</comment>
<proteinExistence type="predicted"/>
<keyword evidence="2" id="KW-1185">Reference proteome</keyword>